<reference evidence="2 3" key="1">
    <citation type="submission" date="2019-06" db="EMBL/GenBank/DDBJ databases">
        <title>Description of Kitasatospora acidophila sp. nov. isolated from pine grove soil, and reclassification of Streptomyces novaecaesareae to Kitasatospora novaeceasareae comb. nov.</title>
        <authorList>
            <person name="Kim M.J."/>
        </authorList>
    </citation>
    <scope>NUCLEOTIDE SEQUENCE [LARGE SCALE GENOMIC DNA]</scope>
    <source>
        <strain evidence="2 3">MMS16-CNU292</strain>
    </source>
</reference>
<gene>
    <name evidence="2" type="ORF">E6W39_11115</name>
</gene>
<protein>
    <submittedName>
        <fullName evidence="2">Uncharacterized protein</fullName>
    </submittedName>
</protein>
<dbReference type="AlphaFoldDB" id="A0A540W168"/>
<feature type="region of interest" description="Disordered" evidence="1">
    <location>
        <begin position="1"/>
        <end position="26"/>
    </location>
</feature>
<organism evidence="2 3">
    <name type="scientific">Kitasatospora acidiphila</name>
    <dbReference type="NCBI Taxonomy" id="2567942"/>
    <lineage>
        <taxon>Bacteria</taxon>
        <taxon>Bacillati</taxon>
        <taxon>Actinomycetota</taxon>
        <taxon>Actinomycetes</taxon>
        <taxon>Kitasatosporales</taxon>
        <taxon>Streptomycetaceae</taxon>
        <taxon>Kitasatospora</taxon>
    </lineage>
</organism>
<evidence type="ECO:0000256" key="1">
    <source>
        <dbReference type="SAM" id="MobiDB-lite"/>
    </source>
</evidence>
<comment type="caution">
    <text evidence="2">The sequence shown here is derived from an EMBL/GenBank/DDBJ whole genome shotgun (WGS) entry which is preliminary data.</text>
</comment>
<name>A0A540W168_9ACTN</name>
<evidence type="ECO:0000313" key="3">
    <source>
        <dbReference type="Proteomes" id="UP000319103"/>
    </source>
</evidence>
<proteinExistence type="predicted"/>
<dbReference type="Proteomes" id="UP000319103">
    <property type="component" value="Unassembled WGS sequence"/>
</dbReference>
<evidence type="ECO:0000313" key="2">
    <source>
        <dbReference type="EMBL" id="TQF02707.1"/>
    </source>
</evidence>
<dbReference type="EMBL" id="VIGB01000003">
    <property type="protein sequence ID" value="TQF02707.1"/>
    <property type="molecule type" value="Genomic_DNA"/>
</dbReference>
<keyword evidence="3" id="KW-1185">Reference proteome</keyword>
<accession>A0A540W168</accession>
<sequence length="69" mass="6909">MRRDLAGVRAAAGSAGPSGGPGCDRLTEERRVRRGGLLRASPAYLCTAGVGYDDSTGLGTPNGLAAFTG</sequence>